<evidence type="ECO:0000313" key="2">
    <source>
        <dbReference type="Proteomes" id="UP001159363"/>
    </source>
</evidence>
<organism evidence="1 2">
    <name type="scientific">Dryococelus australis</name>
    <dbReference type="NCBI Taxonomy" id="614101"/>
    <lineage>
        <taxon>Eukaryota</taxon>
        <taxon>Metazoa</taxon>
        <taxon>Ecdysozoa</taxon>
        <taxon>Arthropoda</taxon>
        <taxon>Hexapoda</taxon>
        <taxon>Insecta</taxon>
        <taxon>Pterygota</taxon>
        <taxon>Neoptera</taxon>
        <taxon>Polyneoptera</taxon>
        <taxon>Phasmatodea</taxon>
        <taxon>Verophasmatodea</taxon>
        <taxon>Anareolatae</taxon>
        <taxon>Phasmatidae</taxon>
        <taxon>Eurycanthinae</taxon>
        <taxon>Dryococelus</taxon>
    </lineage>
</organism>
<protein>
    <recommendedName>
        <fullName evidence="3">HAT C-terminal dimerisation domain-containing protein</fullName>
    </recommendedName>
</protein>
<gene>
    <name evidence="1" type="ORF">PR048_011051</name>
</gene>
<evidence type="ECO:0000313" key="1">
    <source>
        <dbReference type="EMBL" id="KAJ8884855.1"/>
    </source>
</evidence>
<comment type="caution">
    <text evidence="1">The sequence shown here is derived from an EMBL/GenBank/DDBJ whole genome shotgun (WGS) entry which is preliminary data.</text>
</comment>
<accession>A0ABQ9HKP7</accession>
<keyword evidence="2" id="KW-1185">Reference proteome</keyword>
<proteinExistence type="predicted"/>
<sequence length="148" mass="17096">MTPSVADCGKRDYFKFCENAVIVNAIKQFDQKQHKLDGFLMNLICDLKLENTALLTLTFFQKILVMFHGSAAVERGFSINKECLVEHTTKVCLWSSFFTVRNSSARRKEALAKMTEEKDKVAKTKKRAYEEIRELQFAKTECLSNRKN</sequence>
<dbReference type="Proteomes" id="UP001159363">
    <property type="component" value="Chromosome X"/>
</dbReference>
<evidence type="ECO:0008006" key="3">
    <source>
        <dbReference type="Google" id="ProtNLM"/>
    </source>
</evidence>
<name>A0ABQ9HKP7_9NEOP</name>
<dbReference type="EMBL" id="JARBHB010000004">
    <property type="protein sequence ID" value="KAJ8884855.1"/>
    <property type="molecule type" value="Genomic_DNA"/>
</dbReference>
<reference evidence="1 2" key="1">
    <citation type="submission" date="2023-02" db="EMBL/GenBank/DDBJ databases">
        <title>LHISI_Scaffold_Assembly.</title>
        <authorList>
            <person name="Stuart O.P."/>
            <person name="Cleave R."/>
            <person name="Magrath M.J.L."/>
            <person name="Mikheyev A.S."/>
        </authorList>
    </citation>
    <scope>NUCLEOTIDE SEQUENCE [LARGE SCALE GENOMIC DNA]</scope>
    <source>
        <strain evidence="1">Daus_M_001</strain>
        <tissue evidence="1">Leg muscle</tissue>
    </source>
</reference>